<evidence type="ECO:0000256" key="1">
    <source>
        <dbReference type="SAM" id="MobiDB-lite"/>
    </source>
</evidence>
<organism evidence="2 3">
    <name type="scientific">Trifolium medium</name>
    <dbReference type="NCBI Taxonomy" id="97028"/>
    <lineage>
        <taxon>Eukaryota</taxon>
        <taxon>Viridiplantae</taxon>
        <taxon>Streptophyta</taxon>
        <taxon>Embryophyta</taxon>
        <taxon>Tracheophyta</taxon>
        <taxon>Spermatophyta</taxon>
        <taxon>Magnoliopsida</taxon>
        <taxon>eudicotyledons</taxon>
        <taxon>Gunneridae</taxon>
        <taxon>Pentapetalae</taxon>
        <taxon>rosids</taxon>
        <taxon>fabids</taxon>
        <taxon>Fabales</taxon>
        <taxon>Fabaceae</taxon>
        <taxon>Papilionoideae</taxon>
        <taxon>50 kb inversion clade</taxon>
        <taxon>NPAAA clade</taxon>
        <taxon>Hologalegina</taxon>
        <taxon>IRL clade</taxon>
        <taxon>Trifolieae</taxon>
        <taxon>Trifolium</taxon>
    </lineage>
</organism>
<feature type="compositionally biased region" description="Basic and acidic residues" evidence="1">
    <location>
        <begin position="30"/>
        <end position="41"/>
    </location>
</feature>
<feature type="non-terminal residue" evidence="2">
    <location>
        <position position="1"/>
    </location>
</feature>
<comment type="caution">
    <text evidence="2">The sequence shown here is derived from an EMBL/GenBank/DDBJ whole genome shotgun (WGS) entry which is preliminary data.</text>
</comment>
<dbReference type="AlphaFoldDB" id="A0A392VEB5"/>
<accession>A0A392VEB5</accession>
<keyword evidence="3" id="KW-1185">Reference proteome</keyword>
<dbReference type="Proteomes" id="UP000265520">
    <property type="component" value="Unassembled WGS sequence"/>
</dbReference>
<evidence type="ECO:0000313" key="3">
    <source>
        <dbReference type="Proteomes" id="UP000265520"/>
    </source>
</evidence>
<protein>
    <submittedName>
        <fullName evidence="2">Uncharacterized protein</fullName>
    </submittedName>
</protein>
<feature type="region of interest" description="Disordered" evidence="1">
    <location>
        <begin position="25"/>
        <end position="47"/>
    </location>
</feature>
<proteinExistence type="predicted"/>
<dbReference type="EMBL" id="LXQA011147966">
    <property type="protein sequence ID" value="MCI86724.1"/>
    <property type="molecule type" value="Genomic_DNA"/>
</dbReference>
<sequence length="47" mass="5323">VFKAKATTISQMLDKVKFVSVETKLVSKPRPREARQGEARTHRLGAR</sequence>
<reference evidence="2 3" key="1">
    <citation type="journal article" date="2018" name="Front. Plant Sci.">
        <title>Red Clover (Trifolium pratense) and Zigzag Clover (T. medium) - A Picture of Genomic Similarities and Differences.</title>
        <authorList>
            <person name="Dluhosova J."/>
            <person name="Istvanek J."/>
            <person name="Nedelnik J."/>
            <person name="Repkova J."/>
        </authorList>
    </citation>
    <scope>NUCLEOTIDE SEQUENCE [LARGE SCALE GENOMIC DNA]</scope>
    <source>
        <strain evidence="3">cv. 10/8</strain>
        <tissue evidence="2">Leaf</tissue>
    </source>
</reference>
<name>A0A392VEB5_9FABA</name>
<evidence type="ECO:0000313" key="2">
    <source>
        <dbReference type="EMBL" id="MCI86724.1"/>
    </source>
</evidence>